<dbReference type="Proteomes" id="UP000054279">
    <property type="component" value="Unassembled WGS sequence"/>
</dbReference>
<dbReference type="HOGENOM" id="CLU_2172710_0_0_1"/>
<proteinExistence type="predicted"/>
<reference evidence="1 2" key="1">
    <citation type="submission" date="2014-06" db="EMBL/GenBank/DDBJ databases">
        <title>Evolutionary Origins and Diversification of the Mycorrhizal Mutualists.</title>
        <authorList>
            <consortium name="DOE Joint Genome Institute"/>
            <consortium name="Mycorrhizal Genomics Consortium"/>
            <person name="Kohler A."/>
            <person name="Kuo A."/>
            <person name="Nagy L.G."/>
            <person name="Floudas D."/>
            <person name="Copeland A."/>
            <person name="Barry K.W."/>
            <person name="Cichocki N."/>
            <person name="Veneault-Fourrey C."/>
            <person name="LaButti K."/>
            <person name="Lindquist E.A."/>
            <person name="Lipzen A."/>
            <person name="Lundell T."/>
            <person name="Morin E."/>
            <person name="Murat C."/>
            <person name="Riley R."/>
            <person name="Ohm R."/>
            <person name="Sun H."/>
            <person name="Tunlid A."/>
            <person name="Henrissat B."/>
            <person name="Grigoriev I.V."/>
            <person name="Hibbett D.S."/>
            <person name="Martin F."/>
        </authorList>
    </citation>
    <scope>NUCLEOTIDE SEQUENCE [LARGE SCALE GENOMIC DNA]</scope>
    <source>
        <strain evidence="1 2">SS14</strain>
    </source>
</reference>
<evidence type="ECO:0000313" key="1">
    <source>
        <dbReference type="EMBL" id="KIJ38855.1"/>
    </source>
</evidence>
<organism evidence="1 2">
    <name type="scientific">Sphaerobolus stellatus (strain SS14)</name>
    <dbReference type="NCBI Taxonomy" id="990650"/>
    <lineage>
        <taxon>Eukaryota</taxon>
        <taxon>Fungi</taxon>
        <taxon>Dikarya</taxon>
        <taxon>Basidiomycota</taxon>
        <taxon>Agaricomycotina</taxon>
        <taxon>Agaricomycetes</taxon>
        <taxon>Phallomycetidae</taxon>
        <taxon>Geastrales</taxon>
        <taxon>Sphaerobolaceae</taxon>
        <taxon>Sphaerobolus</taxon>
    </lineage>
</organism>
<accession>A0A0C9VLY5</accession>
<evidence type="ECO:0000313" key="2">
    <source>
        <dbReference type="Proteomes" id="UP000054279"/>
    </source>
</evidence>
<dbReference type="AlphaFoldDB" id="A0A0C9VLY5"/>
<protein>
    <submittedName>
        <fullName evidence="1">Uncharacterized protein</fullName>
    </submittedName>
</protein>
<sequence length="110" mass="12140">MSATRRRSSAHTDELVDVTRAASGSRAGLPLLNANASYTVHRVAAPFRLLKSRSCIVDDLQFAQAQAHGIPRIHRRPRVARPTLLMNVFTLSTPSPSGDKLHHRSPIYDC</sequence>
<gene>
    <name evidence="1" type="ORF">M422DRAFT_258504</name>
</gene>
<name>A0A0C9VLY5_SPHS4</name>
<keyword evidence="2" id="KW-1185">Reference proteome</keyword>
<dbReference type="EMBL" id="KN837157">
    <property type="protein sequence ID" value="KIJ38855.1"/>
    <property type="molecule type" value="Genomic_DNA"/>
</dbReference>